<evidence type="ECO:0000256" key="10">
    <source>
        <dbReference type="RuleBase" id="RU000594"/>
    </source>
</evidence>
<dbReference type="PRINTS" id="PR00781">
    <property type="entry name" value="LIPOSIGPTASE"/>
</dbReference>
<evidence type="ECO:0000256" key="11">
    <source>
        <dbReference type="RuleBase" id="RU004181"/>
    </source>
</evidence>
<dbReference type="AlphaFoldDB" id="A0A3G3JYN5"/>
<comment type="subcellular location">
    <subcellularLocation>
        <location evidence="9">Cell membrane</location>
        <topology evidence="9">Multi-pass membrane protein</topology>
    </subcellularLocation>
</comment>
<keyword evidence="4 9" id="KW-0812">Transmembrane</keyword>
<dbReference type="KEGG" id="coh:EAV92_12705"/>
<accession>A0A3G3JYN5</accession>
<keyword evidence="8 9" id="KW-0472">Membrane</keyword>
<evidence type="ECO:0000256" key="8">
    <source>
        <dbReference type="ARBA" id="ARBA00023136"/>
    </source>
</evidence>
<dbReference type="EC" id="3.4.23.36" evidence="9"/>
<reference evidence="12 13" key="1">
    <citation type="submission" date="2018-10" db="EMBL/GenBank/DDBJ databases">
        <title>Genome Sequence of Cohnella sp.</title>
        <authorList>
            <person name="Srinivasan S."/>
            <person name="Kim M.K."/>
        </authorList>
    </citation>
    <scope>NUCLEOTIDE SEQUENCE [LARGE SCALE GENOMIC DNA]</scope>
    <source>
        <strain evidence="12 13">18JY8-7</strain>
    </source>
</reference>
<dbReference type="PROSITE" id="PS00855">
    <property type="entry name" value="SPASE_II"/>
    <property type="match status" value="1"/>
</dbReference>
<evidence type="ECO:0000313" key="12">
    <source>
        <dbReference type="EMBL" id="AYQ73355.1"/>
    </source>
</evidence>
<keyword evidence="2 9" id="KW-1003">Cell membrane</keyword>
<evidence type="ECO:0000256" key="3">
    <source>
        <dbReference type="ARBA" id="ARBA00022670"/>
    </source>
</evidence>
<keyword evidence="3 9" id="KW-0645">Protease</keyword>
<evidence type="ECO:0000256" key="6">
    <source>
        <dbReference type="ARBA" id="ARBA00022801"/>
    </source>
</evidence>
<dbReference type="PANTHER" id="PTHR33695">
    <property type="entry name" value="LIPOPROTEIN SIGNAL PEPTIDASE"/>
    <property type="match status" value="1"/>
</dbReference>
<evidence type="ECO:0000256" key="5">
    <source>
        <dbReference type="ARBA" id="ARBA00022750"/>
    </source>
</evidence>
<keyword evidence="7 9" id="KW-1133">Transmembrane helix</keyword>
<dbReference type="PANTHER" id="PTHR33695:SF1">
    <property type="entry name" value="LIPOPROTEIN SIGNAL PEPTIDASE"/>
    <property type="match status" value="1"/>
</dbReference>
<comment type="pathway">
    <text evidence="9">Protein modification; lipoprotein biosynthesis (signal peptide cleavage).</text>
</comment>
<dbReference type="Proteomes" id="UP000269097">
    <property type="component" value="Chromosome"/>
</dbReference>
<dbReference type="InterPro" id="IPR001872">
    <property type="entry name" value="Peptidase_A8"/>
</dbReference>
<feature type="transmembrane region" description="Helical" evidence="9">
    <location>
        <begin position="54"/>
        <end position="74"/>
    </location>
</feature>
<dbReference type="GO" id="GO:0005886">
    <property type="term" value="C:plasma membrane"/>
    <property type="evidence" value="ECO:0007669"/>
    <property type="project" value="UniProtKB-SubCell"/>
</dbReference>
<feature type="transmembrane region" description="Helical" evidence="9">
    <location>
        <begin position="124"/>
        <end position="141"/>
    </location>
</feature>
<keyword evidence="13" id="KW-1185">Reference proteome</keyword>
<keyword evidence="5 9" id="KW-0064">Aspartyl protease</keyword>
<evidence type="ECO:0000256" key="4">
    <source>
        <dbReference type="ARBA" id="ARBA00022692"/>
    </source>
</evidence>
<comment type="similarity">
    <text evidence="1 9 11">Belongs to the peptidase A8 family.</text>
</comment>
<evidence type="ECO:0000256" key="2">
    <source>
        <dbReference type="ARBA" id="ARBA00022475"/>
    </source>
</evidence>
<dbReference type="HAMAP" id="MF_00161">
    <property type="entry name" value="LspA"/>
    <property type="match status" value="1"/>
</dbReference>
<gene>
    <name evidence="9 12" type="primary">lspA</name>
    <name evidence="12" type="ORF">EAV92_12705</name>
</gene>
<sequence>MVFYAIVVLVVIVDQLSKILIRSNVDLGEYTRLGWLRITHYENSGMAGSMFPGYGWLFGIFAFAFVIWVLYFRWKSESKSLLLDISLGFLVGGAIGNGVDRLLFGQVTDFLVRSRGILNVADHAIEAGVLFFLAHSLTLLWKSRREAKAQ</sequence>
<feature type="transmembrane region" description="Helical" evidence="9">
    <location>
        <begin position="81"/>
        <end position="104"/>
    </location>
</feature>
<comment type="function">
    <text evidence="9 10">This protein specifically catalyzes the removal of signal peptides from prolipoproteins.</text>
</comment>
<evidence type="ECO:0000256" key="9">
    <source>
        <dbReference type="HAMAP-Rule" id="MF_00161"/>
    </source>
</evidence>
<dbReference type="RefSeq" id="WP_123041437.1">
    <property type="nucleotide sequence ID" value="NZ_CP033433.1"/>
</dbReference>
<comment type="caution">
    <text evidence="9">Lacks conserved residue(s) required for the propagation of feature annotation.</text>
</comment>
<keyword evidence="6 9" id="KW-0378">Hydrolase</keyword>
<dbReference type="GO" id="GO:0004190">
    <property type="term" value="F:aspartic-type endopeptidase activity"/>
    <property type="evidence" value="ECO:0007669"/>
    <property type="project" value="UniProtKB-UniRule"/>
</dbReference>
<dbReference type="NCBIfam" id="TIGR00077">
    <property type="entry name" value="lspA"/>
    <property type="match status" value="1"/>
</dbReference>
<name>A0A3G3JYN5_9BACL</name>
<comment type="catalytic activity">
    <reaction evidence="9 10">
        <text>Release of signal peptides from bacterial membrane prolipoproteins. Hydrolyzes -Xaa-Yaa-Zaa-|-(S,diacylglyceryl)Cys-, in which Xaa is hydrophobic (preferably Leu), and Yaa (Ala or Ser) and Zaa (Gly or Ala) have small, neutral side chains.</text>
        <dbReference type="EC" id="3.4.23.36"/>
    </reaction>
</comment>
<protein>
    <recommendedName>
        <fullName evidence="9">Lipoprotein signal peptidase</fullName>
        <ecNumber evidence="9">3.4.23.36</ecNumber>
    </recommendedName>
    <alternativeName>
        <fullName evidence="9">Prolipoprotein signal peptidase</fullName>
    </alternativeName>
    <alternativeName>
        <fullName evidence="9">Signal peptidase II</fullName>
        <shortName evidence="9">SPase II</shortName>
    </alternativeName>
</protein>
<dbReference type="GO" id="GO:0006508">
    <property type="term" value="P:proteolysis"/>
    <property type="evidence" value="ECO:0007669"/>
    <property type="project" value="UniProtKB-KW"/>
</dbReference>
<evidence type="ECO:0000256" key="1">
    <source>
        <dbReference type="ARBA" id="ARBA00006139"/>
    </source>
</evidence>
<dbReference type="Pfam" id="PF01252">
    <property type="entry name" value="Peptidase_A8"/>
    <property type="match status" value="1"/>
</dbReference>
<evidence type="ECO:0000256" key="7">
    <source>
        <dbReference type="ARBA" id="ARBA00022989"/>
    </source>
</evidence>
<dbReference type="UniPathway" id="UPA00665"/>
<organism evidence="12 13">
    <name type="scientific">Cohnella candidum</name>
    <dbReference type="NCBI Taxonomy" id="2674991"/>
    <lineage>
        <taxon>Bacteria</taxon>
        <taxon>Bacillati</taxon>
        <taxon>Bacillota</taxon>
        <taxon>Bacilli</taxon>
        <taxon>Bacillales</taxon>
        <taxon>Paenibacillaceae</taxon>
        <taxon>Cohnella</taxon>
    </lineage>
</organism>
<evidence type="ECO:0000313" key="13">
    <source>
        <dbReference type="Proteomes" id="UP000269097"/>
    </source>
</evidence>
<feature type="active site" evidence="9">
    <location>
        <position position="122"/>
    </location>
</feature>
<proteinExistence type="inferred from homology"/>
<dbReference type="EMBL" id="CP033433">
    <property type="protein sequence ID" value="AYQ73355.1"/>
    <property type="molecule type" value="Genomic_DNA"/>
</dbReference>
<feature type="active site" evidence="9">
    <location>
        <position position="109"/>
    </location>
</feature>